<dbReference type="AlphaFoldDB" id="A0AAW1UHP9"/>
<protein>
    <submittedName>
        <fullName evidence="2">Uncharacterized protein</fullName>
    </submittedName>
</protein>
<comment type="caution">
    <text evidence="2">The sequence shown here is derived from an EMBL/GenBank/DDBJ whole genome shotgun (WGS) entry which is preliminary data.</text>
</comment>
<sequence>MALITFVVVINVLEAKVLVSNLLKTLEESDTIRMLITFSFTASKSAFLMANISYGYINPNSRVGGRDKKASTLKNIVKLKNLEFTKLANSTVCEIENLGRPELYNDILLALPSCVRQ</sequence>
<dbReference type="Proteomes" id="UP001431783">
    <property type="component" value="Unassembled WGS sequence"/>
</dbReference>
<name>A0AAW1UHP9_9CUCU</name>
<dbReference type="EMBL" id="JARQZJ010000062">
    <property type="protein sequence ID" value="KAK9879707.1"/>
    <property type="molecule type" value="Genomic_DNA"/>
</dbReference>
<gene>
    <name evidence="2" type="ORF">WA026_006767</name>
</gene>
<proteinExistence type="predicted"/>
<organism evidence="2 3">
    <name type="scientific">Henosepilachna vigintioctopunctata</name>
    <dbReference type="NCBI Taxonomy" id="420089"/>
    <lineage>
        <taxon>Eukaryota</taxon>
        <taxon>Metazoa</taxon>
        <taxon>Ecdysozoa</taxon>
        <taxon>Arthropoda</taxon>
        <taxon>Hexapoda</taxon>
        <taxon>Insecta</taxon>
        <taxon>Pterygota</taxon>
        <taxon>Neoptera</taxon>
        <taxon>Endopterygota</taxon>
        <taxon>Coleoptera</taxon>
        <taxon>Polyphaga</taxon>
        <taxon>Cucujiformia</taxon>
        <taxon>Coccinelloidea</taxon>
        <taxon>Coccinellidae</taxon>
        <taxon>Epilachninae</taxon>
        <taxon>Epilachnini</taxon>
        <taxon>Henosepilachna</taxon>
    </lineage>
</organism>
<evidence type="ECO:0000313" key="3">
    <source>
        <dbReference type="Proteomes" id="UP001431783"/>
    </source>
</evidence>
<evidence type="ECO:0000256" key="1">
    <source>
        <dbReference type="SAM" id="SignalP"/>
    </source>
</evidence>
<keyword evidence="1" id="KW-0732">Signal</keyword>
<evidence type="ECO:0000313" key="2">
    <source>
        <dbReference type="EMBL" id="KAK9879707.1"/>
    </source>
</evidence>
<feature type="chain" id="PRO_5043508873" evidence="1">
    <location>
        <begin position="16"/>
        <end position="117"/>
    </location>
</feature>
<reference evidence="2 3" key="1">
    <citation type="submission" date="2023-03" db="EMBL/GenBank/DDBJ databases">
        <title>Genome insight into feeding habits of ladybird beetles.</title>
        <authorList>
            <person name="Li H.-S."/>
            <person name="Huang Y.-H."/>
            <person name="Pang H."/>
        </authorList>
    </citation>
    <scope>NUCLEOTIDE SEQUENCE [LARGE SCALE GENOMIC DNA]</scope>
    <source>
        <strain evidence="2">SYSU_2023b</strain>
        <tissue evidence="2">Whole body</tissue>
    </source>
</reference>
<accession>A0AAW1UHP9</accession>
<feature type="signal peptide" evidence="1">
    <location>
        <begin position="1"/>
        <end position="15"/>
    </location>
</feature>
<keyword evidence="3" id="KW-1185">Reference proteome</keyword>